<dbReference type="GO" id="GO:1902201">
    <property type="term" value="P:negative regulation of bacterial-type flagellum-dependent cell motility"/>
    <property type="evidence" value="ECO:0007669"/>
    <property type="project" value="TreeGrafter"/>
</dbReference>
<keyword evidence="9 12" id="KW-1133">Transmembrane helix</keyword>
<keyword evidence="10" id="KW-0902">Two-component regulatory system</keyword>
<dbReference type="EMBL" id="AP027059">
    <property type="protein sequence ID" value="BDU49999.1"/>
    <property type="molecule type" value="Genomic_DNA"/>
</dbReference>
<dbReference type="Pfam" id="PF00990">
    <property type="entry name" value="GGDEF"/>
    <property type="match status" value="1"/>
</dbReference>
<dbReference type="AlphaFoldDB" id="A0AAU9D1Y5"/>
<keyword evidence="3" id="KW-0597">Phosphoprotein</keyword>
<evidence type="ECO:0000256" key="5">
    <source>
        <dbReference type="ARBA" id="ARBA00022692"/>
    </source>
</evidence>
<dbReference type="PANTHER" id="PTHR45138:SF23">
    <property type="entry name" value="SIGNALING PROTEIN"/>
    <property type="match status" value="1"/>
</dbReference>
<dbReference type="InterPro" id="IPR029151">
    <property type="entry name" value="Sensor-like_sf"/>
</dbReference>
<evidence type="ECO:0000256" key="2">
    <source>
        <dbReference type="ARBA" id="ARBA00022475"/>
    </source>
</evidence>
<dbReference type="RefSeq" id="WP_307904936.1">
    <property type="nucleotide sequence ID" value="NZ_AP027059.1"/>
</dbReference>
<dbReference type="NCBIfam" id="TIGR00254">
    <property type="entry name" value="GGDEF"/>
    <property type="match status" value="1"/>
</dbReference>
<evidence type="ECO:0000256" key="8">
    <source>
        <dbReference type="ARBA" id="ARBA00022840"/>
    </source>
</evidence>
<evidence type="ECO:0000256" key="9">
    <source>
        <dbReference type="ARBA" id="ARBA00022989"/>
    </source>
</evidence>
<dbReference type="CDD" id="cd01949">
    <property type="entry name" value="GGDEF"/>
    <property type="match status" value="1"/>
</dbReference>
<dbReference type="GO" id="GO:0043709">
    <property type="term" value="P:cell adhesion involved in single-species biofilm formation"/>
    <property type="evidence" value="ECO:0007669"/>
    <property type="project" value="TreeGrafter"/>
</dbReference>
<dbReference type="Gene3D" id="3.30.450.20">
    <property type="entry name" value="PAS domain"/>
    <property type="match status" value="2"/>
</dbReference>
<name>A0AAU9D1Y5_9FUSO</name>
<dbReference type="Pfam" id="PF02743">
    <property type="entry name" value="dCache_1"/>
    <property type="match status" value="1"/>
</dbReference>
<evidence type="ECO:0000259" key="13">
    <source>
        <dbReference type="PROSITE" id="PS50113"/>
    </source>
</evidence>
<evidence type="ECO:0000256" key="3">
    <source>
        <dbReference type="ARBA" id="ARBA00022553"/>
    </source>
</evidence>
<organism evidence="15 16">
    <name type="scientific">Haliovirga abyssi</name>
    <dbReference type="NCBI Taxonomy" id="2996794"/>
    <lineage>
        <taxon>Bacteria</taxon>
        <taxon>Fusobacteriati</taxon>
        <taxon>Fusobacteriota</taxon>
        <taxon>Fusobacteriia</taxon>
        <taxon>Fusobacteriales</taxon>
        <taxon>Haliovirgaceae</taxon>
        <taxon>Haliovirga</taxon>
    </lineage>
</organism>
<keyword evidence="5 12" id="KW-0812">Transmembrane</keyword>
<evidence type="ECO:0000313" key="16">
    <source>
        <dbReference type="Proteomes" id="UP001321582"/>
    </source>
</evidence>
<sequence>MKSSKLKMIYALITILFIFIIVELNINSGIEDIKNNKKILKNINSELNERYFMKIERLLDKLSNNKNIFNKNVGENIFEILKENLDLGIIYILDKDGNVFISTTKGMYGKNYKFRDYYKKIILDGKDKYIDYAVGNVTKKRGMYFSKLIVNNKDKFVLVIKLNLKKVDSFLKKYKENINLILSDGVIIASNREENILKTTGKNMKKDYKKYNGINIISIKNKLDKKYNMILYKNHTNDKIVMFEEKNIINLKEKDYKIILIIFIIMFLFIIIIYFILKKLNEIEEIKENLKKYLWVIEQNPLSIILTDKEFNIEYVNVEYLKRYKIYKPIVGEKFELKEDWNEIHKFLKSDNVWQDERRNTKNGNWEKLIMSTLRDENGEIVNHVITEEDITERKLLEEKLKKLATIDEMTKTYNRRAGLEILDRKILMANREHIGISVIYVDVDNLKSTNDIYSHKEGDNLILTVVKIMKESIREEDIITRLGGDEFLIVLIDCKLEDINLVLNRMEEKRKIYNNNSNKEYEISFSCGTANYNKKRHKNSMKLINEADSKMYIEKSKHKNCEE</sequence>
<feature type="domain" description="GGDEF" evidence="14">
    <location>
        <begin position="435"/>
        <end position="564"/>
    </location>
</feature>
<proteinExistence type="predicted"/>
<dbReference type="SUPFAM" id="SSF103190">
    <property type="entry name" value="Sensory domain-like"/>
    <property type="match status" value="1"/>
</dbReference>
<evidence type="ECO:0000256" key="12">
    <source>
        <dbReference type="SAM" id="Phobius"/>
    </source>
</evidence>
<keyword evidence="16" id="KW-1185">Reference proteome</keyword>
<dbReference type="InterPro" id="IPR043128">
    <property type="entry name" value="Rev_trsase/Diguanyl_cyclase"/>
</dbReference>
<dbReference type="Gene3D" id="3.30.70.270">
    <property type="match status" value="1"/>
</dbReference>
<dbReference type="InterPro" id="IPR033479">
    <property type="entry name" value="dCache_1"/>
</dbReference>
<keyword evidence="2" id="KW-1003">Cell membrane</keyword>
<keyword evidence="11 12" id="KW-0472">Membrane</keyword>
<keyword evidence="8" id="KW-0067">ATP-binding</keyword>
<evidence type="ECO:0000256" key="1">
    <source>
        <dbReference type="ARBA" id="ARBA00004651"/>
    </source>
</evidence>
<evidence type="ECO:0008006" key="17">
    <source>
        <dbReference type="Google" id="ProtNLM"/>
    </source>
</evidence>
<keyword evidence="6" id="KW-0547">Nucleotide-binding</keyword>
<dbReference type="SUPFAM" id="SSF55073">
    <property type="entry name" value="Nucleotide cyclase"/>
    <property type="match status" value="1"/>
</dbReference>
<dbReference type="InterPro" id="IPR000160">
    <property type="entry name" value="GGDEF_dom"/>
</dbReference>
<evidence type="ECO:0000256" key="4">
    <source>
        <dbReference type="ARBA" id="ARBA00022679"/>
    </source>
</evidence>
<evidence type="ECO:0000256" key="6">
    <source>
        <dbReference type="ARBA" id="ARBA00022741"/>
    </source>
</evidence>
<dbReference type="KEGG" id="haby:HLVA_05680"/>
<evidence type="ECO:0000256" key="11">
    <source>
        <dbReference type="ARBA" id="ARBA00023136"/>
    </source>
</evidence>
<dbReference type="SMART" id="SM00267">
    <property type="entry name" value="GGDEF"/>
    <property type="match status" value="1"/>
</dbReference>
<dbReference type="SUPFAM" id="SSF55785">
    <property type="entry name" value="PYP-like sensor domain (PAS domain)"/>
    <property type="match status" value="1"/>
</dbReference>
<dbReference type="GO" id="GO:0005524">
    <property type="term" value="F:ATP binding"/>
    <property type="evidence" value="ECO:0007669"/>
    <property type="project" value="UniProtKB-KW"/>
</dbReference>
<evidence type="ECO:0000259" key="14">
    <source>
        <dbReference type="PROSITE" id="PS50887"/>
    </source>
</evidence>
<dbReference type="PANTHER" id="PTHR45138">
    <property type="entry name" value="REGULATORY COMPONENTS OF SENSORY TRANSDUCTION SYSTEM"/>
    <property type="match status" value="1"/>
</dbReference>
<dbReference type="InterPro" id="IPR029787">
    <property type="entry name" value="Nucleotide_cyclase"/>
</dbReference>
<dbReference type="InterPro" id="IPR035965">
    <property type="entry name" value="PAS-like_dom_sf"/>
</dbReference>
<dbReference type="GO" id="GO:0016301">
    <property type="term" value="F:kinase activity"/>
    <property type="evidence" value="ECO:0007669"/>
    <property type="project" value="UniProtKB-KW"/>
</dbReference>
<feature type="domain" description="PAC" evidence="13">
    <location>
        <begin position="352"/>
        <end position="403"/>
    </location>
</feature>
<feature type="transmembrane region" description="Helical" evidence="12">
    <location>
        <begin position="6"/>
        <end position="26"/>
    </location>
</feature>
<evidence type="ECO:0000256" key="7">
    <source>
        <dbReference type="ARBA" id="ARBA00022777"/>
    </source>
</evidence>
<dbReference type="GO" id="GO:0005886">
    <property type="term" value="C:plasma membrane"/>
    <property type="evidence" value="ECO:0007669"/>
    <property type="project" value="UniProtKB-SubCell"/>
</dbReference>
<dbReference type="InterPro" id="IPR000700">
    <property type="entry name" value="PAS-assoc_C"/>
</dbReference>
<feature type="transmembrane region" description="Helical" evidence="12">
    <location>
        <begin position="258"/>
        <end position="277"/>
    </location>
</feature>
<reference evidence="15 16" key="1">
    <citation type="submission" date="2022-11" db="EMBL/GenBank/DDBJ databases">
        <title>Haliovirga abyssi gen. nov., sp. nov., a mesophilic fermentative bacterium isolated from the Iheya North hydrothermal field and the proposal of Haliovirgaceae fam. nov.</title>
        <authorList>
            <person name="Miyazaki U."/>
            <person name="Tame A."/>
            <person name="Miyazaki J."/>
            <person name="Takai K."/>
            <person name="Sawayama S."/>
            <person name="Kitajima M."/>
            <person name="Okamoto A."/>
            <person name="Nakagawa S."/>
        </authorList>
    </citation>
    <scope>NUCLEOTIDE SEQUENCE [LARGE SCALE GENOMIC DNA]</scope>
    <source>
        <strain evidence="15 16">IC12</strain>
    </source>
</reference>
<accession>A0AAU9D1Y5</accession>
<evidence type="ECO:0000256" key="10">
    <source>
        <dbReference type="ARBA" id="ARBA00023012"/>
    </source>
</evidence>
<evidence type="ECO:0000313" key="15">
    <source>
        <dbReference type="EMBL" id="BDU49999.1"/>
    </source>
</evidence>
<dbReference type="GO" id="GO:0000160">
    <property type="term" value="P:phosphorelay signal transduction system"/>
    <property type="evidence" value="ECO:0007669"/>
    <property type="project" value="UniProtKB-KW"/>
</dbReference>
<comment type="subcellular location">
    <subcellularLocation>
        <location evidence="1">Cell membrane</location>
        <topology evidence="1">Multi-pass membrane protein</topology>
    </subcellularLocation>
</comment>
<keyword evidence="4" id="KW-0808">Transferase</keyword>
<dbReference type="InterPro" id="IPR050469">
    <property type="entry name" value="Diguanylate_Cyclase"/>
</dbReference>
<protein>
    <recommendedName>
        <fullName evidence="17">Diguanylate cyclase</fullName>
    </recommendedName>
</protein>
<dbReference type="Proteomes" id="UP001321582">
    <property type="component" value="Chromosome"/>
</dbReference>
<dbReference type="PROSITE" id="PS50887">
    <property type="entry name" value="GGDEF"/>
    <property type="match status" value="1"/>
</dbReference>
<dbReference type="PROSITE" id="PS50113">
    <property type="entry name" value="PAC"/>
    <property type="match status" value="1"/>
</dbReference>
<dbReference type="GO" id="GO:0052621">
    <property type="term" value="F:diguanylate cyclase activity"/>
    <property type="evidence" value="ECO:0007669"/>
    <property type="project" value="TreeGrafter"/>
</dbReference>
<gene>
    <name evidence="15" type="ORF">HLVA_05680</name>
</gene>
<keyword evidence="7" id="KW-0418">Kinase</keyword>